<evidence type="ECO:0000256" key="3">
    <source>
        <dbReference type="ARBA" id="ARBA00022840"/>
    </source>
</evidence>
<dbReference type="GO" id="GO:0005524">
    <property type="term" value="F:ATP binding"/>
    <property type="evidence" value="ECO:0007669"/>
    <property type="project" value="UniProtKB-UniRule"/>
</dbReference>
<dbReference type="InterPro" id="IPR000719">
    <property type="entry name" value="Prot_kinase_dom"/>
</dbReference>
<reference evidence="7" key="1">
    <citation type="submission" date="2017-02" db="EMBL/GenBank/DDBJ databases">
        <authorList>
            <person name="Varghese N."/>
            <person name="Submissions S."/>
        </authorList>
    </citation>
    <scope>NUCLEOTIDE SEQUENCE [LARGE SCALE GENOMIC DNA]</scope>
    <source>
        <strain evidence="7">ATCC BAA-73</strain>
    </source>
</reference>
<name>A0A1T4MM24_9FIRM</name>
<organism evidence="6 7">
    <name type="scientific">Selenihalanaerobacter shriftii</name>
    <dbReference type="NCBI Taxonomy" id="142842"/>
    <lineage>
        <taxon>Bacteria</taxon>
        <taxon>Bacillati</taxon>
        <taxon>Bacillota</taxon>
        <taxon>Clostridia</taxon>
        <taxon>Halanaerobiales</taxon>
        <taxon>Halobacteroidaceae</taxon>
        <taxon>Selenihalanaerobacter</taxon>
    </lineage>
</organism>
<dbReference type="AlphaFoldDB" id="A0A1T4MM24"/>
<dbReference type="EMBL" id="FUWM01000011">
    <property type="protein sequence ID" value="SJZ67778.1"/>
    <property type="molecule type" value="Genomic_DNA"/>
</dbReference>
<dbReference type="PROSITE" id="PS00107">
    <property type="entry name" value="PROTEIN_KINASE_ATP"/>
    <property type="match status" value="1"/>
</dbReference>
<dbReference type="Pfam" id="PF00069">
    <property type="entry name" value="Pkinase"/>
    <property type="match status" value="1"/>
</dbReference>
<dbReference type="PANTHER" id="PTHR45832">
    <property type="entry name" value="SERINE/THREONINE-PROTEIN KINASE SAMKA-RELATED-RELATED"/>
    <property type="match status" value="1"/>
</dbReference>
<dbReference type="SUPFAM" id="SSF56112">
    <property type="entry name" value="Protein kinase-like (PK-like)"/>
    <property type="match status" value="1"/>
</dbReference>
<proteinExistence type="inferred from homology"/>
<sequence>MELKKDSIIEFNQSKKYIFKKHIGQGGTGKTILVEDIITNFDFVCKKYSPYDEGMQDEYFERFIEEIKIMHPIFHENIVRIYNYDLYPEQKTGYIFMEYIDGTPIDAYLTFENNDVFENIFIQLIEGFDYLQRNAILHRDIRNKNILVTNDGVLKIIDFGFGKKINMSSKEKASIILNWPVTEFPDEINDSEYNHQTEVYFVGKTFNKILKQNNINNFRYQHIINEMINLNPEYRIKSFSNVLEEISKDIFDKYSFIDDERYIYLRFADSLTNNIIKMRDEIELVQDSKEIIRSLEEIINECLLEEFLQDNSKLISCFVKNAYTYSTRNNIEVECIRDFYEFFKKLSISKREIVLNNINSRLKNVKIEYDDVEVPF</sequence>
<evidence type="ECO:0000259" key="5">
    <source>
        <dbReference type="PROSITE" id="PS50011"/>
    </source>
</evidence>
<keyword evidence="3 4" id="KW-0067">ATP-binding</keyword>
<dbReference type="GO" id="GO:0004674">
    <property type="term" value="F:protein serine/threonine kinase activity"/>
    <property type="evidence" value="ECO:0007669"/>
    <property type="project" value="UniProtKB-KW"/>
</dbReference>
<gene>
    <name evidence="6" type="ORF">SAMN02745118_01511</name>
</gene>
<dbReference type="PROSITE" id="PS00109">
    <property type="entry name" value="PROTEIN_KINASE_TYR"/>
    <property type="match status" value="1"/>
</dbReference>
<comment type="similarity">
    <text evidence="1">Belongs to the protein kinase superfamily. STE Ser/Thr protein kinase family. STE20 subfamily.</text>
</comment>
<dbReference type="STRING" id="142842.SAMN02745118_01511"/>
<dbReference type="RefSeq" id="WP_078809984.1">
    <property type="nucleotide sequence ID" value="NZ_FUWM01000011.1"/>
</dbReference>
<dbReference type="PROSITE" id="PS50011">
    <property type="entry name" value="PROTEIN_KINASE_DOM"/>
    <property type="match status" value="1"/>
</dbReference>
<dbReference type="Proteomes" id="UP000190625">
    <property type="component" value="Unassembled WGS sequence"/>
</dbReference>
<keyword evidence="2 4" id="KW-0547">Nucleotide-binding</keyword>
<dbReference type="InterPro" id="IPR008266">
    <property type="entry name" value="Tyr_kinase_AS"/>
</dbReference>
<protein>
    <submittedName>
        <fullName evidence="6">Serine/threonine protein kinase</fullName>
    </submittedName>
</protein>
<feature type="domain" description="Protein kinase" evidence="5">
    <location>
        <begin position="17"/>
        <end position="343"/>
    </location>
</feature>
<dbReference type="InterPro" id="IPR020635">
    <property type="entry name" value="Tyr_kinase_cat_dom"/>
</dbReference>
<dbReference type="InterPro" id="IPR051931">
    <property type="entry name" value="PAK3-like"/>
</dbReference>
<dbReference type="PANTHER" id="PTHR45832:SF22">
    <property type="entry name" value="SERINE_THREONINE-PROTEIN KINASE SAMKA-RELATED"/>
    <property type="match status" value="1"/>
</dbReference>
<dbReference type="CDD" id="cd00180">
    <property type="entry name" value="PKc"/>
    <property type="match status" value="1"/>
</dbReference>
<accession>A0A1T4MM24</accession>
<evidence type="ECO:0000256" key="1">
    <source>
        <dbReference type="ARBA" id="ARBA00008874"/>
    </source>
</evidence>
<dbReference type="InterPro" id="IPR011009">
    <property type="entry name" value="Kinase-like_dom_sf"/>
</dbReference>
<keyword evidence="6" id="KW-0418">Kinase</keyword>
<dbReference type="OrthoDB" id="9788659at2"/>
<feature type="binding site" evidence="4">
    <location>
        <position position="46"/>
    </location>
    <ligand>
        <name>ATP</name>
        <dbReference type="ChEBI" id="CHEBI:30616"/>
    </ligand>
</feature>
<dbReference type="SMART" id="SM00219">
    <property type="entry name" value="TyrKc"/>
    <property type="match status" value="1"/>
</dbReference>
<evidence type="ECO:0000256" key="2">
    <source>
        <dbReference type="ARBA" id="ARBA00022741"/>
    </source>
</evidence>
<dbReference type="Gene3D" id="1.10.510.10">
    <property type="entry name" value="Transferase(Phosphotransferase) domain 1"/>
    <property type="match status" value="1"/>
</dbReference>
<evidence type="ECO:0000256" key="4">
    <source>
        <dbReference type="PROSITE-ProRule" id="PRU10141"/>
    </source>
</evidence>
<keyword evidence="6" id="KW-0723">Serine/threonine-protein kinase</keyword>
<keyword evidence="6" id="KW-0808">Transferase</keyword>
<evidence type="ECO:0000313" key="7">
    <source>
        <dbReference type="Proteomes" id="UP000190625"/>
    </source>
</evidence>
<keyword evidence="7" id="KW-1185">Reference proteome</keyword>
<evidence type="ECO:0000313" key="6">
    <source>
        <dbReference type="EMBL" id="SJZ67778.1"/>
    </source>
</evidence>
<dbReference type="GO" id="GO:0004713">
    <property type="term" value="F:protein tyrosine kinase activity"/>
    <property type="evidence" value="ECO:0007669"/>
    <property type="project" value="InterPro"/>
</dbReference>
<dbReference type="InterPro" id="IPR017441">
    <property type="entry name" value="Protein_kinase_ATP_BS"/>
</dbReference>